<gene>
    <name evidence="6" type="ORF">CHLRE_09g415200v5</name>
</gene>
<feature type="region of interest" description="Disordered" evidence="4">
    <location>
        <begin position="255"/>
        <end position="275"/>
    </location>
</feature>
<dbReference type="ExpressionAtlas" id="A0A2K3DFY6">
    <property type="expression patterns" value="baseline and differential"/>
</dbReference>
<feature type="compositionally biased region" description="Basic and acidic residues" evidence="4">
    <location>
        <begin position="66"/>
        <end position="75"/>
    </location>
</feature>
<dbReference type="InterPro" id="IPR003891">
    <property type="entry name" value="Initiation_fac_eIF4g_MI"/>
</dbReference>
<organism evidence="6 7">
    <name type="scientific">Chlamydomonas reinhardtii</name>
    <name type="common">Chlamydomonas smithii</name>
    <dbReference type="NCBI Taxonomy" id="3055"/>
    <lineage>
        <taxon>Eukaryota</taxon>
        <taxon>Viridiplantae</taxon>
        <taxon>Chlorophyta</taxon>
        <taxon>core chlorophytes</taxon>
        <taxon>Chlorophyceae</taxon>
        <taxon>CS clade</taxon>
        <taxon>Chlamydomonadales</taxon>
        <taxon>Chlamydomonadaceae</taxon>
        <taxon>Chlamydomonas</taxon>
    </lineage>
</organism>
<dbReference type="AlphaFoldDB" id="A0A2K3DFY6"/>
<dbReference type="Proteomes" id="UP000006906">
    <property type="component" value="Chromosome 9"/>
</dbReference>
<evidence type="ECO:0000259" key="5">
    <source>
        <dbReference type="PROSITE" id="PS51366"/>
    </source>
</evidence>
<dbReference type="GO" id="GO:0003723">
    <property type="term" value="F:RNA binding"/>
    <property type="evidence" value="ECO:0000318"/>
    <property type="project" value="GO_Central"/>
</dbReference>
<dbReference type="SMART" id="SM00543">
    <property type="entry name" value="MIF4G"/>
    <property type="match status" value="1"/>
</dbReference>
<dbReference type="InterPro" id="IPR003890">
    <property type="entry name" value="MIF4G-like_typ-3"/>
</dbReference>
<keyword evidence="7" id="KW-1185">Reference proteome</keyword>
<evidence type="ECO:0000256" key="4">
    <source>
        <dbReference type="SAM" id="MobiDB-lite"/>
    </source>
</evidence>
<dbReference type="Pfam" id="PF02854">
    <property type="entry name" value="MIF4G"/>
    <property type="match status" value="1"/>
</dbReference>
<proteinExistence type="inferred from homology"/>
<comment type="similarity">
    <text evidence="2">Belongs to the CWC22 family.</text>
</comment>
<feature type="compositionally biased region" description="Acidic residues" evidence="4">
    <location>
        <begin position="413"/>
        <end position="430"/>
    </location>
</feature>
<evidence type="ECO:0000256" key="3">
    <source>
        <dbReference type="ARBA" id="ARBA00023242"/>
    </source>
</evidence>
<dbReference type="OrthoDB" id="10260961at2759"/>
<feature type="compositionally biased region" description="Basic residues" evidence="4">
    <location>
        <begin position="1"/>
        <end position="11"/>
    </location>
</feature>
<evidence type="ECO:0000256" key="1">
    <source>
        <dbReference type="ARBA" id="ARBA00004604"/>
    </source>
</evidence>
<dbReference type="GO" id="GO:0005730">
    <property type="term" value="C:nucleolus"/>
    <property type="evidence" value="ECO:0000318"/>
    <property type="project" value="GO_Central"/>
</dbReference>
<dbReference type="InterPro" id="IPR050781">
    <property type="entry name" value="CWC22_splicing_factor"/>
</dbReference>
<dbReference type="PANTHER" id="PTHR18034:SF4">
    <property type="entry name" value="NUCLEOLAR MIF4G DOMAIN-CONTAINING PROTEIN 1"/>
    <property type="match status" value="1"/>
</dbReference>
<evidence type="ECO:0000256" key="2">
    <source>
        <dbReference type="ARBA" id="ARBA00006856"/>
    </source>
</evidence>
<dbReference type="SMART" id="SM00544">
    <property type="entry name" value="MA3"/>
    <property type="match status" value="1"/>
</dbReference>
<evidence type="ECO:0000313" key="7">
    <source>
        <dbReference type="Proteomes" id="UP000006906"/>
    </source>
</evidence>
<dbReference type="PANTHER" id="PTHR18034">
    <property type="entry name" value="CELL CYCLE CONTROL PROTEIN CWF22-RELATED"/>
    <property type="match status" value="1"/>
</dbReference>
<evidence type="ECO:0000313" key="6">
    <source>
        <dbReference type="EMBL" id="PNW79442.1"/>
    </source>
</evidence>
<sequence>MSGHGRGRSRGGRGGGGGFSGGRTSSGGRGPRLPFALMTELGGSDSGNGGFGRGTSRGRGSSPWRGRGEGRDGGRGARGGRVTKDGGRGAFARPDGAGFKRPRPEEKTTGDQGSRPAKRPVLQNHDAANRSHGLPRPGAAAPGLTRTLAALQQRRGDSAGPSAAGTSTGAKTGMSSKTRFHELLVDGWESRNGKEAFMEELRLQAQLAKRLGRSKKDSLDGMDRLLGLLSAGSTALLPGFIAKDRAAAEEAEQLLARTNPKAHPGKKGKKGAAAAEDQEAAAGGLRVAVPASAAAAARKAAELLEAESDEELEFLGIDPGQGRDDGDSEDEEAERQDFVRRARALGSDSESESDDMDDGGDDDDEGEEDVSDIYSDADGEGEGEGEEEGTSDVEESDEGEEEGDGLYGLLGGDSDDDVMMEGSDEDDEDGGSQGDGGSVEDVNAAHMAAGDASEDVEDEEDEEDEDEAEEQEEEEEEEMSEDALPEADGKEVSTAAAAASGKYVPPALRAKMAAAAAAAAGGGGAVDTARAQLERRITGLVNRLAEANLQPISREVAELYGSQGRRLVAEAVAAQILGAAESGPRASEQFAAVAAAFVAAVAAQAGAEDLAAGFMAALAERLEAARQGGDSLAQANLVTLLAYCYSAGLVGAGLCYSLLGALRERFNEADVSAMVTLLNAVGLQLRNADPALMKEFVLGVHERAAALGKDGQLSRRAQLMLDLIIDIKNNKTSAAGGAAAATVSLGGTAVKGGKGAAGSASGAAGGGRRGGALAVLQPSVAKWLAGLGVDEVCLRGLTWTKLLGPNKKGMWWQPQAGEALDDPLLLAAHGGGGGAGGAAGAVGAAGAAVGAAAAAAAASNARLLALAAEQRMNTDARRAIFVAIMGSEDCAEAHEKLLRLPLKGDQRREVVRVLVECCLAEKSWNPYYPLLALRLCGGGGGGEGGGGGGTDSLARAHRVTTQYCLWDRFKETEAMDVRRLTHLARMAALLVARFALSLSLLKVVDWGRLSAKQTLLWRAFLQHLLTSARSAGDVKEIFKRVASQPKTLSPLISGLLLFLRSSFAPWAATRLPPGPESDELLRRTRLAERELAAGETAAAAALVGGGL</sequence>
<dbReference type="EMBL" id="CM008970">
    <property type="protein sequence ID" value="PNW79442.1"/>
    <property type="molecule type" value="Genomic_DNA"/>
</dbReference>
<name>A0A2K3DFY6_CHLRE</name>
<dbReference type="SUPFAM" id="SSF48371">
    <property type="entry name" value="ARM repeat"/>
    <property type="match status" value="1"/>
</dbReference>
<dbReference type="KEGG" id="cre:CHLRE_09g415200v5"/>
<dbReference type="Gramene" id="PNW79442">
    <property type="protein sequence ID" value="PNW79442"/>
    <property type="gene ID" value="CHLRE_09g415200v5"/>
</dbReference>
<dbReference type="GO" id="GO:0042274">
    <property type="term" value="P:ribosomal small subunit biogenesis"/>
    <property type="evidence" value="ECO:0000318"/>
    <property type="project" value="GO_Central"/>
</dbReference>
<feature type="compositionally biased region" description="Gly residues" evidence="4">
    <location>
        <begin position="44"/>
        <end position="57"/>
    </location>
</feature>
<keyword evidence="3" id="KW-0539">Nucleus</keyword>
<dbReference type="RefSeq" id="XP_042921662.1">
    <property type="nucleotide sequence ID" value="XM_043066366.1"/>
</dbReference>
<feature type="compositionally biased region" description="Acidic residues" evidence="4">
    <location>
        <begin position="349"/>
        <end position="404"/>
    </location>
</feature>
<protein>
    <recommendedName>
        <fullName evidence="5">MI domain-containing protein</fullName>
    </recommendedName>
</protein>
<dbReference type="Pfam" id="PF02847">
    <property type="entry name" value="MA3"/>
    <property type="match status" value="1"/>
</dbReference>
<dbReference type="InParanoid" id="A0A2K3DFY6"/>
<dbReference type="InterPro" id="IPR016024">
    <property type="entry name" value="ARM-type_fold"/>
</dbReference>
<dbReference type="Gene3D" id="1.25.40.180">
    <property type="match status" value="1"/>
</dbReference>
<accession>A0A2K3DFY6</accession>
<reference evidence="6 7" key="1">
    <citation type="journal article" date="2007" name="Science">
        <title>The Chlamydomonas genome reveals the evolution of key animal and plant functions.</title>
        <authorList>
            <person name="Merchant S.S."/>
            <person name="Prochnik S.E."/>
            <person name="Vallon O."/>
            <person name="Harris E.H."/>
            <person name="Karpowicz S.J."/>
            <person name="Witman G.B."/>
            <person name="Terry A."/>
            <person name="Salamov A."/>
            <person name="Fritz-Laylin L.K."/>
            <person name="Marechal-Drouard L."/>
            <person name="Marshall W.F."/>
            <person name="Qu L.H."/>
            <person name="Nelson D.R."/>
            <person name="Sanderfoot A.A."/>
            <person name="Spalding M.H."/>
            <person name="Kapitonov V.V."/>
            <person name="Ren Q."/>
            <person name="Ferris P."/>
            <person name="Lindquist E."/>
            <person name="Shapiro H."/>
            <person name="Lucas S.M."/>
            <person name="Grimwood J."/>
            <person name="Schmutz J."/>
            <person name="Cardol P."/>
            <person name="Cerutti H."/>
            <person name="Chanfreau G."/>
            <person name="Chen C.L."/>
            <person name="Cognat V."/>
            <person name="Croft M.T."/>
            <person name="Dent R."/>
            <person name="Dutcher S."/>
            <person name="Fernandez E."/>
            <person name="Fukuzawa H."/>
            <person name="Gonzalez-Ballester D."/>
            <person name="Gonzalez-Halphen D."/>
            <person name="Hallmann A."/>
            <person name="Hanikenne M."/>
            <person name="Hippler M."/>
            <person name="Inwood W."/>
            <person name="Jabbari K."/>
            <person name="Kalanon M."/>
            <person name="Kuras R."/>
            <person name="Lefebvre P.A."/>
            <person name="Lemaire S.D."/>
            <person name="Lobanov A.V."/>
            <person name="Lohr M."/>
            <person name="Manuell A."/>
            <person name="Meier I."/>
            <person name="Mets L."/>
            <person name="Mittag M."/>
            <person name="Mittelmeier T."/>
            <person name="Moroney J.V."/>
            <person name="Moseley J."/>
            <person name="Napoli C."/>
            <person name="Nedelcu A.M."/>
            <person name="Niyogi K."/>
            <person name="Novoselov S.V."/>
            <person name="Paulsen I.T."/>
            <person name="Pazour G."/>
            <person name="Purton S."/>
            <person name="Ral J.P."/>
            <person name="Riano-Pachon D.M."/>
            <person name="Riekhof W."/>
            <person name="Rymarquis L."/>
            <person name="Schroda M."/>
            <person name="Stern D."/>
            <person name="Umen J."/>
            <person name="Willows R."/>
            <person name="Wilson N."/>
            <person name="Zimmer S.L."/>
            <person name="Allmer J."/>
            <person name="Balk J."/>
            <person name="Bisova K."/>
            <person name="Chen C.J."/>
            <person name="Elias M."/>
            <person name="Gendler K."/>
            <person name="Hauser C."/>
            <person name="Lamb M.R."/>
            <person name="Ledford H."/>
            <person name="Long J.C."/>
            <person name="Minagawa J."/>
            <person name="Page M.D."/>
            <person name="Pan J."/>
            <person name="Pootakham W."/>
            <person name="Roje S."/>
            <person name="Rose A."/>
            <person name="Stahlberg E."/>
            <person name="Terauchi A.M."/>
            <person name="Yang P."/>
            <person name="Ball S."/>
            <person name="Bowler C."/>
            <person name="Dieckmann C.L."/>
            <person name="Gladyshev V.N."/>
            <person name="Green P."/>
            <person name="Jorgensen R."/>
            <person name="Mayfield S."/>
            <person name="Mueller-Roeber B."/>
            <person name="Rajamani S."/>
            <person name="Sayre R.T."/>
            <person name="Brokstein P."/>
            <person name="Dubchak I."/>
            <person name="Goodstein D."/>
            <person name="Hornick L."/>
            <person name="Huang Y.W."/>
            <person name="Jhaveri J."/>
            <person name="Luo Y."/>
            <person name="Martinez D."/>
            <person name="Ngau W.C."/>
            <person name="Otillar B."/>
            <person name="Poliakov A."/>
            <person name="Porter A."/>
            <person name="Szajkowski L."/>
            <person name="Werner G."/>
            <person name="Zhou K."/>
            <person name="Grigoriev I.V."/>
            <person name="Rokhsar D.S."/>
            <person name="Grossman A.R."/>
        </authorList>
    </citation>
    <scope>NUCLEOTIDE SEQUENCE [LARGE SCALE GENOMIC DNA]</scope>
    <source>
        <strain evidence="7">CC-503</strain>
    </source>
</reference>
<dbReference type="OMA" id="NKKGMWW"/>
<feature type="region of interest" description="Disordered" evidence="4">
    <location>
        <begin position="1"/>
        <end position="175"/>
    </location>
</feature>
<dbReference type="GeneID" id="66054920"/>
<feature type="compositionally biased region" description="Low complexity" evidence="4">
    <location>
        <begin position="158"/>
        <end position="175"/>
    </location>
</feature>
<dbReference type="STRING" id="3055.A0A2K3DFY6"/>
<dbReference type="PROSITE" id="PS51366">
    <property type="entry name" value="MI"/>
    <property type="match status" value="1"/>
</dbReference>
<comment type="subcellular location">
    <subcellularLocation>
        <location evidence="1">Nucleus</location>
        <location evidence="1">Nucleolus</location>
    </subcellularLocation>
</comment>
<feature type="domain" description="MI" evidence="5">
    <location>
        <begin position="875"/>
        <end position="1006"/>
    </location>
</feature>
<feature type="compositionally biased region" description="Acidic residues" evidence="4">
    <location>
        <begin position="452"/>
        <end position="485"/>
    </location>
</feature>
<feature type="region of interest" description="Disordered" evidence="4">
    <location>
        <begin position="307"/>
        <end position="494"/>
    </location>
</feature>
<feature type="compositionally biased region" description="Gly residues" evidence="4">
    <location>
        <begin position="12"/>
        <end position="30"/>
    </location>
</feature>